<dbReference type="SMART" id="SM00344">
    <property type="entry name" value="HTH_ASNC"/>
    <property type="match status" value="1"/>
</dbReference>
<dbReference type="InterPro" id="IPR011008">
    <property type="entry name" value="Dimeric_a/b-barrel"/>
</dbReference>
<dbReference type="PANTHER" id="PTHR30154:SF55">
    <property type="entry name" value="HTH-TYPE TRANSCRIPTIONAL REGULATOR LRPB"/>
    <property type="match status" value="1"/>
</dbReference>
<keyword evidence="3" id="KW-0804">Transcription</keyword>
<name>A0ABS7D1U5_9BACL</name>
<dbReference type="SUPFAM" id="SSF54909">
    <property type="entry name" value="Dimeric alpha+beta barrel"/>
    <property type="match status" value="1"/>
</dbReference>
<proteinExistence type="predicted"/>
<evidence type="ECO:0000313" key="5">
    <source>
        <dbReference type="EMBL" id="MBW7473912.1"/>
    </source>
</evidence>
<evidence type="ECO:0000256" key="1">
    <source>
        <dbReference type="ARBA" id="ARBA00023015"/>
    </source>
</evidence>
<reference evidence="5 6" key="1">
    <citation type="submission" date="2021-07" db="EMBL/GenBank/DDBJ databases">
        <title>Paenibacillus radiodurans sp. nov., isolated from the southeastern edge of Tengger Desert.</title>
        <authorList>
            <person name="Zhang G."/>
        </authorList>
    </citation>
    <scope>NUCLEOTIDE SEQUENCE [LARGE SCALE GENOMIC DNA]</scope>
    <source>
        <strain evidence="5 6">DT7-4</strain>
    </source>
</reference>
<dbReference type="InterPro" id="IPR000485">
    <property type="entry name" value="AsnC-type_HTH_dom"/>
</dbReference>
<dbReference type="InterPro" id="IPR019888">
    <property type="entry name" value="Tscrpt_reg_AsnC-like"/>
</dbReference>
<dbReference type="InterPro" id="IPR036388">
    <property type="entry name" value="WH-like_DNA-bd_sf"/>
</dbReference>
<protein>
    <submittedName>
        <fullName evidence="5">Lrp/AsnC family transcriptional regulator</fullName>
    </submittedName>
</protein>
<keyword evidence="6" id="KW-1185">Reference proteome</keyword>
<dbReference type="Pfam" id="PF13412">
    <property type="entry name" value="HTH_24"/>
    <property type="match status" value="1"/>
</dbReference>
<dbReference type="SUPFAM" id="SSF46785">
    <property type="entry name" value="Winged helix' DNA-binding domain"/>
    <property type="match status" value="1"/>
</dbReference>
<accession>A0ABS7D1U5</accession>
<evidence type="ECO:0000313" key="6">
    <source>
        <dbReference type="Proteomes" id="UP000812277"/>
    </source>
</evidence>
<evidence type="ECO:0000256" key="3">
    <source>
        <dbReference type="ARBA" id="ARBA00023163"/>
    </source>
</evidence>
<keyword evidence="1" id="KW-0805">Transcription regulation</keyword>
<dbReference type="CDD" id="cd00090">
    <property type="entry name" value="HTH_ARSR"/>
    <property type="match status" value="1"/>
</dbReference>
<evidence type="ECO:0000259" key="4">
    <source>
        <dbReference type="PROSITE" id="PS50956"/>
    </source>
</evidence>
<dbReference type="RefSeq" id="WP_219871095.1">
    <property type="nucleotide sequence ID" value="NZ_JAHZIJ010000001.1"/>
</dbReference>
<dbReference type="Gene3D" id="3.30.70.920">
    <property type="match status" value="1"/>
</dbReference>
<dbReference type="PANTHER" id="PTHR30154">
    <property type="entry name" value="LEUCINE-RESPONSIVE REGULATORY PROTEIN"/>
    <property type="match status" value="1"/>
</dbReference>
<dbReference type="EMBL" id="JAHZIJ010000001">
    <property type="protein sequence ID" value="MBW7473912.1"/>
    <property type="molecule type" value="Genomic_DNA"/>
</dbReference>
<organism evidence="5 6">
    <name type="scientific">Paenibacillus oenotherae</name>
    <dbReference type="NCBI Taxonomy" id="1435645"/>
    <lineage>
        <taxon>Bacteria</taxon>
        <taxon>Bacillati</taxon>
        <taxon>Bacillota</taxon>
        <taxon>Bacilli</taxon>
        <taxon>Bacillales</taxon>
        <taxon>Paenibacillaceae</taxon>
        <taxon>Paenibacillus</taxon>
    </lineage>
</organism>
<keyword evidence="2" id="KW-0238">DNA-binding</keyword>
<dbReference type="InterPro" id="IPR036390">
    <property type="entry name" value="WH_DNA-bd_sf"/>
</dbReference>
<dbReference type="InterPro" id="IPR011991">
    <property type="entry name" value="ArsR-like_HTH"/>
</dbReference>
<dbReference type="InterPro" id="IPR019887">
    <property type="entry name" value="Tscrpt_reg_AsnC/Lrp_C"/>
</dbReference>
<dbReference type="PROSITE" id="PS50956">
    <property type="entry name" value="HTH_ASNC_2"/>
    <property type="match status" value="1"/>
</dbReference>
<dbReference type="PRINTS" id="PR00033">
    <property type="entry name" value="HTHASNC"/>
</dbReference>
<feature type="domain" description="HTH asnC-type" evidence="4">
    <location>
        <begin position="2"/>
        <end position="63"/>
    </location>
</feature>
<evidence type="ECO:0000256" key="2">
    <source>
        <dbReference type="ARBA" id="ARBA00023125"/>
    </source>
</evidence>
<sequence length="137" mass="15882">MIDSTDMMMIKMLLQNSRIQWKEIGELVHMSAPAVTNRINKLEKAGIIEGYTVKLNERLLGNNQCIFIVVMMKDYRHTKFTEFIKTRDEIKEAHRVSGEPCFILKVQLADPDLLANLLDEILTYGHYKINISIDQVK</sequence>
<dbReference type="Gene3D" id="1.10.10.10">
    <property type="entry name" value="Winged helix-like DNA-binding domain superfamily/Winged helix DNA-binding domain"/>
    <property type="match status" value="1"/>
</dbReference>
<gene>
    <name evidence="5" type="ORF">K0T92_04090</name>
</gene>
<dbReference type="Pfam" id="PF01037">
    <property type="entry name" value="AsnC_trans_reg"/>
    <property type="match status" value="1"/>
</dbReference>
<dbReference type="Proteomes" id="UP000812277">
    <property type="component" value="Unassembled WGS sequence"/>
</dbReference>
<comment type="caution">
    <text evidence="5">The sequence shown here is derived from an EMBL/GenBank/DDBJ whole genome shotgun (WGS) entry which is preliminary data.</text>
</comment>